<dbReference type="AlphaFoldDB" id="A0A931J4V0"/>
<comment type="function">
    <text evidence="3">Protein-arginine rhamnosyltransferase that catalyzes the transfer of a single rhamnose to elongation factor P (EF-P) on 'Lys-32', a modification required for EF-P-dependent rescue of polyproline stalled ribosomes.</text>
</comment>
<dbReference type="EMBL" id="JAEDAK010000003">
    <property type="protein sequence ID" value="MBH9576352.1"/>
    <property type="molecule type" value="Genomic_DNA"/>
</dbReference>
<evidence type="ECO:0000256" key="2">
    <source>
        <dbReference type="ARBA" id="ARBA00022679"/>
    </source>
</evidence>
<keyword evidence="8" id="KW-0251">Elongation factor</keyword>
<dbReference type="GO" id="GO:0003746">
    <property type="term" value="F:translation elongation factor activity"/>
    <property type="evidence" value="ECO:0007669"/>
    <property type="project" value="UniProtKB-KW"/>
</dbReference>
<comment type="caution">
    <text evidence="8">The sequence shown here is derived from an EMBL/GenBank/DDBJ whole genome shotgun (WGS) entry which is preliminary data.</text>
</comment>
<dbReference type="Proteomes" id="UP000613266">
    <property type="component" value="Unassembled WGS sequence"/>
</dbReference>
<comment type="catalytic activity">
    <reaction evidence="7">
        <text>dTDP-beta-L-rhamnose + L-arginyl-[protein] = N(omega)-(alpha-L-rhamnosyl)-L-arginyl-[protein] + dTDP + H(+)</text>
        <dbReference type="Rhea" id="RHEA:66692"/>
        <dbReference type="Rhea" id="RHEA-COMP:10532"/>
        <dbReference type="Rhea" id="RHEA-COMP:17096"/>
        <dbReference type="ChEBI" id="CHEBI:15378"/>
        <dbReference type="ChEBI" id="CHEBI:29965"/>
        <dbReference type="ChEBI" id="CHEBI:57510"/>
        <dbReference type="ChEBI" id="CHEBI:58369"/>
        <dbReference type="ChEBI" id="CHEBI:167445"/>
    </reaction>
    <physiologicalReaction direction="left-to-right" evidence="7">
        <dbReference type="Rhea" id="RHEA:66693"/>
    </physiologicalReaction>
</comment>
<evidence type="ECO:0000256" key="1">
    <source>
        <dbReference type="ARBA" id="ARBA00022676"/>
    </source>
</evidence>
<dbReference type="PIRSF" id="PIRSF015557">
    <property type="entry name" value="UCP015557"/>
    <property type="match status" value="1"/>
</dbReference>
<evidence type="ECO:0000256" key="6">
    <source>
        <dbReference type="ARBA" id="ARBA00030025"/>
    </source>
</evidence>
<keyword evidence="1" id="KW-0328">Glycosyltransferase</keyword>
<sequence>MLWDLFCRVIDNHGDLGVTLRLARNLVERGQQVRLWVDDARALAWMAPVPSKCITIHAWPESEWPVAAVGDVVIETFGCALPEPVQARLARTPPLWLNLEYLSAEPYTLRSHRLPSPVMSGPARGLSKTFWYPGFVPGSGGLLREKELAQAQAEHDRAAFLTELGLQPRSGERLVSLFCYLHAPRQALLDRLSAEPTLLIGMGTCAEGLEARGQLRIRHLPWLDQATYDRLLWSCDVNVVRGEDSFVRAQWAGKPMLWHIYRQDDDAHAAKLQAYLDIRWPDRTSPVRLLWQAWNDLGPVAELDIPSDLQAWNEEARSWRTELSRQTDLCDQLLAFAETASPGSRAAPG</sequence>
<name>A0A931J4V0_9BURK</name>
<comment type="similarity">
    <text evidence="4">Belongs to the glycosyltransferase 104 family.</text>
</comment>
<dbReference type="NCBIfam" id="TIGR03837">
    <property type="entry name" value="efp_Arg_rhamno"/>
    <property type="match status" value="1"/>
</dbReference>
<dbReference type="GO" id="GO:0106361">
    <property type="term" value="F:protein-arginine rhamnosyltransferase activity"/>
    <property type="evidence" value="ECO:0007669"/>
    <property type="project" value="InterPro"/>
</dbReference>
<dbReference type="Pfam" id="PF10093">
    <property type="entry name" value="EarP"/>
    <property type="match status" value="1"/>
</dbReference>
<accession>A0A931J4V0</accession>
<protein>
    <recommendedName>
        <fullName evidence="5">Protein-arginine rhamnosyltransferase</fullName>
    </recommendedName>
    <alternativeName>
        <fullName evidence="6">EF-P arginine rhamnosyltransferase</fullName>
    </alternativeName>
</protein>
<evidence type="ECO:0000313" key="9">
    <source>
        <dbReference type="Proteomes" id="UP000613266"/>
    </source>
</evidence>
<evidence type="ECO:0000256" key="7">
    <source>
        <dbReference type="ARBA" id="ARBA00048472"/>
    </source>
</evidence>
<gene>
    <name evidence="8" type="primary">earP</name>
    <name evidence="8" type="ORF">I7X39_05470</name>
</gene>
<evidence type="ECO:0000256" key="3">
    <source>
        <dbReference type="ARBA" id="ARBA00024303"/>
    </source>
</evidence>
<keyword evidence="9" id="KW-1185">Reference proteome</keyword>
<dbReference type="InterPro" id="IPR016633">
    <property type="entry name" value="EarP"/>
</dbReference>
<keyword evidence="2" id="KW-0808">Transferase</keyword>
<evidence type="ECO:0000256" key="4">
    <source>
        <dbReference type="ARBA" id="ARBA00024346"/>
    </source>
</evidence>
<reference evidence="8" key="1">
    <citation type="submission" date="2020-12" db="EMBL/GenBank/DDBJ databases">
        <title>The genome sequence of Inhella sp. 1Y17.</title>
        <authorList>
            <person name="Liu Y."/>
        </authorList>
    </citation>
    <scope>NUCLEOTIDE SEQUENCE</scope>
    <source>
        <strain evidence="8">1Y17</strain>
    </source>
</reference>
<proteinExistence type="inferred from homology"/>
<evidence type="ECO:0000256" key="5">
    <source>
        <dbReference type="ARBA" id="ARBA00024416"/>
    </source>
</evidence>
<dbReference type="RefSeq" id="WP_198109972.1">
    <property type="nucleotide sequence ID" value="NZ_JAEDAK010000003.1"/>
</dbReference>
<organism evidence="8 9">
    <name type="scientific">Inhella proteolytica</name>
    <dbReference type="NCBI Taxonomy" id="2795029"/>
    <lineage>
        <taxon>Bacteria</taxon>
        <taxon>Pseudomonadati</taxon>
        <taxon>Pseudomonadota</taxon>
        <taxon>Betaproteobacteria</taxon>
        <taxon>Burkholderiales</taxon>
        <taxon>Sphaerotilaceae</taxon>
        <taxon>Inhella</taxon>
    </lineage>
</organism>
<evidence type="ECO:0000313" key="8">
    <source>
        <dbReference type="EMBL" id="MBH9576352.1"/>
    </source>
</evidence>
<keyword evidence="8" id="KW-0648">Protein biosynthesis</keyword>